<dbReference type="GeneID" id="66054340"/>
<dbReference type="Gramene" id="PNW79748">
    <property type="protein sequence ID" value="PNW79748"/>
    <property type="gene ID" value="CHLRE_08g365027v5"/>
</dbReference>
<reference evidence="1 2" key="1">
    <citation type="journal article" date="2007" name="Science">
        <title>The Chlamydomonas genome reveals the evolution of key animal and plant functions.</title>
        <authorList>
            <person name="Merchant S.S."/>
            <person name="Prochnik S.E."/>
            <person name="Vallon O."/>
            <person name="Harris E.H."/>
            <person name="Karpowicz S.J."/>
            <person name="Witman G.B."/>
            <person name="Terry A."/>
            <person name="Salamov A."/>
            <person name="Fritz-Laylin L.K."/>
            <person name="Marechal-Drouard L."/>
            <person name="Marshall W.F."/>
            <person name="Qu L.H."/>
            <person name="Nelson D.R."/>
            <person name="Sanderfoot A.A."/>
            <person name="Spalding M.H."/>
            <person name="Kapitonov V.V."/>
            <person name="Ren Q."/>
            <person name="Ferris P."/>
            <person name="Lindquist E."/>
            <person name="Shapiro H."/>
            <person name="Lucas S.M."/>
            <person name="Grimwood J."/>
            <person name="Schmutz J."/>
            <person name="Cardol P."/>
            <person name="Cerutti H."/>
            <person name="Chanfreau G."/>
            <person name="Chen C.L."/>
            <person name="Cognat V."/>
            <person name="Croft M.T."/>
            <person name="Dent R."/>
            <person name="Dutcher S."/>
            <person name="Fernandez E."/>
            <person name="Fukuzawa H."/>
            <person name="Gonzalez-Ballester D."/>
            <person name="Gonzalez-Halphen D."/>
            <person name="Hallmann A."/>
            <person name="Hanikenne M."/>
            <person name="Hippler M."/>
            <person name="Inwood W."/>
            <person name="Jabbari K."/>
            <person name="Kalanon M."/>
            <person name="Kuras R."/>
            <person name="Lefebvre P.A."/>
            <person name="Lemaire S.D."/>
            <person name="Lobanov A.V."/>
            <person name="Lohr M."/>
            <person name="Manuell A."/>
            <person name="Meier I."/>
            <person name="Mets L."/>
            <person name="Mittag M."/>
            <person name="Mittelmeier T."/>
            <person name="Moroney J.V."/>
            <person name="Moseley J."/>
            <person name="Napoli C."/>
            <person name="Nedelcu A.M."/>
            <person name="Niyogi K."/>
            <person name="Novoselov S.V."/>
            <person name="Paulsen I.T."/>
            <person name="Pazour G."/>
            <person name="Purton S."/>
            <person name="Ral J.P."/>
            <person name="Riano-Pachon D.M."/>
            <person name="Riekhof W."/>
            <person name="Rymarquis L."/>
            <person name="Schroda M."/>
            <person name="Stern D."/>
            <person name="Umen J."/>
            <person name="Willows R."/>
            <person name="Wilson N."/>
            <person name="Zimmer S.L."/>
            <person name="Allmer J."/>
            <person name="Balk J."/>
            <person name="Bisova K."/>
            <person name="Chen C.J."/>
            <person name="Elias M."/>
            <person name="Gendler K."/>
            <person name="Hauser C."/>
            <person name="Lamb M.R."/>
            <person name="Ledford H."/>
            <person name="Long J.C."/>
            <person name="Minagawa J."/>
            <person name="Page M.D."/>
            <person name="Pan J."/>
            <person name="Pootakham W."/>
            <person name="Roje S."/>
            <person name="Rose A."/>
            <person name="Stahlberg E."/>
            <person name="Terauchi A.M."/>
            <person name="Yang P."/>
            <person name="Ball S."/>
            <person name="Bowler C."/>
            <person name="Dieckmann C.L."/>
            <person name="Gladyshev V.N."/>
            <person name="Green P."/>
            <person name="Jorgensen R."/>
            <person name="Mayfield S."/>
            <person name="Mueller-Roeber B."/>
            <person name="Rajamani S."/>
            <person name="Sayre R.T."/>
            <person name="Brokstein P."/>
            <person name="Dubchak I."/>
            <person name="Goodstein D."/>
            <person name="Hornick L."/>
            <person name="Huang Y.W."/>
            <person name="Jhaveri J."/>
            <person name="Luo Y."/>
            <person name="Martinez D."/>
            <person name="Ngau W.C."/>
            <person name="Otillar B."/>
            <person name="Poliakov A."/>
            <person name="Porter A."/>
            <person name="Szajkowski L."/>
            <person name="Werner G."/>
            <person name="Zhou K."/>
            <person name="Grigoriev I.V."/>
            <person name="Rokhsar D.S."/>
            <person name="Grossman A.R."/>
        </authorList>
    </citation>
    <scope>NUCLEOTIDE SEQUENCE [LARGE SCALE GENOMIC DNA]</scope>
    <source>
        <strain evidence="2">CC-503</strain>
    </source>
</reference>
<keyword evidence="2" id="KW-1185">Reference proteome</keyword>
<accession>A0A2K3DGU1</accession>
<evidence type="ECO:0000313" key="1">
    <source>
        <dbReference type="EMBL" id="PNW79748.1"/>
    </source>
</evidence>
<evidence type="ECO:0008006" key="3">
    <source>
        <dbReference type="Google" id="ProtNLM"/>
    </source>
</evidence>
<dbReference type="Proteomes" id="UP000006906">
    <property type="component" value="Chromosome 8"/>
</dbReference>
<dbReference type="InParanoid" id="A0A2K3DGU1"/>
<dbReference type="Gene3D" id="1.10.510.10">
    <property type="entry name" value="Transferase(Phosphotransferase) domain 1"/>
    <property type="match status" value="1"/>
</dbReference>
<protein>
    <recommendedName>
        <fullName evidence="3">Protein kinase domain-containing protein</fullName>
    </recommendedName>
</protein>
<dbReference type="RefSeq" id="XP_042921910.1">
    <property type="nucleotide sequence ID" value="XM_043064900.1"/>
</dbReference>
<dbReference type="AlphaFoldDB" id="A0A2K3DGU1"/>
<dbReference type="KEGG" id="cre:CHLRE_08g365027v5"/>
<organism evidence="1 2">
    <name type="scientific">Chlamydomonas reinhardtii</name>
    <name type="common">Chlamydomonas smithii</name>
    <dbReference type="NCBI Taxonomy" id="3055"/>
    <lineage>
        <taxon>Eukaryota</taxon>
        <taxon>Viridiplantae</taxon>
        <taxon>Chlorophyta</taxon>
        <taxon>core chlorophytes</taxon>
        <taxon>Chlorophyceae</taxon>
        <taxon>CS clade</taxon>
        <taxon>Chlamydomonadales</taxon>
        <taxon>Chlamydomonadaceae</taxon>
        <taxon>Chlamydomonas</taxon>
    </lineage>
</organism>
<dbReference type="EMBL" id="CM008969">
    <property type="protein sequence ID" value="PNW79748.1"/>
    <property type="molecule type" value="Genomic_DNA"/>
</dbReference>
<sequence length="60" mass="6565">MQVSVEVGQNNKQLQWPRGVHAGVQSLGQRMLATRPEQRPTAAQVAAEVAVLLQQVPQYA</sequence>
<proteinExistence type="predicted"/>
<name>A0A2K3DGU1_CHLRE</name>
<gene>
    <name evidence="1" type="ORF">CHLRE_08g365027v5</name>
</gene>
<evidence type="ECO:0000313" key="2">
    <source>
        <dbReference type="Proteomes" id="UP000006906"/>
    </source>
</evidence>
<dbReference type="OrthoDB" id="537160at2759"/>